<dbReference type="Proteomes" id="UP001283361">
    <property type="component" value="Unassembled WGS sequence"/>
</dbReference>
<protein>
    <submittedName>
        <fullName evidence="2">Uncharacterized protein</fullName>
    </submittedName>
</protein>
<reference evidence="2" key="1">
    <citation type="journal article" date="2023" name="G3 (Bethesda)">
        <title>A reference genome for the long-term kleptoplast-retaining sea slug Elysia crispata morphotype clarki.</title>
        <authorList>
            <person name="Eastman K.E."/>
            <person name="Pendleton A.L."/>
            <person name="Shaikh M.A."/>
            <person name="Suttiyut T."/>
            <person name="Ogas R."/>
            <person name="Tomko P."/>
            <person name="Gavelis G."/>
            <person name="Widhalm J.R."/>
            <person name="Wisecaver J.H."/>
        </authorList>
    </citation>
    <scope>NUCLEOTIDE SEQUENCE</scope>
    <source>
        <strain evidence="2">ECLA1</strain>
    </source>
</reference>
<feature type="region of interest" description="Disordered" evidence="1">
    <location>
        <begin position="1"/>
        <end position="22"/>
    </location>
</feature>
<evidence type="ECO:0000313" key="3">
    <source>
        <dbReference type="Proteomes" id="UP001283361"/>
    </source>
</evidence>
<keyword evidence="3" id="KW-1185">Reference proteome</keyword>
<name>A0AAE1DBB3_9GAST</name>
<dbReference type="AlphaFoldDB" id="A0AAE1DBB3"/>
<dbReference type="EMBL" id="JAWDGP010004442">
    <property type="protein sequence ID" value="KAK3764384.1"/>
    <property type="molecule type" value="Genomic_DNA"/>
</dbReference>
<sequence length="223" mass="24486">MGRRLYTSNSDGSIHPQNSGGWHRQALRCRTVSNDNKEGETGCEINKGNSLNASPGMGTHKTPLNKLCLVTWGANSLSSRRTTQVTNQLATSHLSSYEAVWSGLDVVAMCLNFSPISQSVSGPGAPTILCDQQKYKRTTRWVRSALRPLGQIKSGSPLRSTTWTEPGRLGLSAAESSFWNDRESVVGRSHTLGSMMGEAVQLLLLEMKRRYMNQAVLYNLVDI</sequence>
<accession>A0AAE1DBB3</accession>
<gene>
    <name evidence="2" type="ORF">RRG08_039980</name>
</gene>
<feature type="compositionally biased region" description="Polar residues" evidence="1">
    <location>
        <begin position="1"/>
        <end position="20"/>
    </location>
</feature>
<organism evidence="2 3">
    <name type="scientific">Elysia crispata</name>
    <name type="common">lettuce slug</name>
    <dbReference type="NCBI Taxonomy" id="231223"/>
    <lineage>
        <taxon>Eukaryota</taxon>
        <taxon>Metazoa</taxon>
        <taxon>Spiralia</taxon>
        <taxon>Lophotrochozoa</taxon>
        <taxon>Mollusca</taxon>
        <taxon>Gastropoda</taxon>
        <taxon>Heterobranchia</taxon>
        <taxon>Euthyneura</taxon>
        <taxon>Panpulmonata</taxon>
        <taxon>Sacoglossa</taxon>
        <taxon>Placobranchoidea</taxon>
        <taxon>Plakobranchidae</taxon>
        <taxon>Elysia</taxon>
    </lineage>
</organism>
<evidence type="ECO:0000256" key="1">
    <source>
        <dbReference type="SAM" id="MobiDB-lite"/>
    </source>
</evidence>
<comment type="caution">
    <text evidence="2">The sequence shown here is derived from an EMBL/GenBank/DDBJ whole genome shotgun (WGS) entry which is preliminary data.</text>
</comment>
<evidence type="ECO:0000313" key="2">
    <source>
        <dbReference type="EMBL" id="KAK3764384.1"/>
    </source>
</evidence>
<proteinExistence type="predicted"/>